<comment type="caution">
    <text evidence="2">The sequence shown here is derived from an EMBL/GenBank/DDBJ whole genome shotgun (WGS) entry which is preliminary data.</text>
</comment>
<gene>
    <name evidence="2" type="ORF">Clacol_006089</name>
</gene>
<dbReference type="AlphaFoldDB" id="A0AAV5AB34"/>
<keyword evidence="3" id="KW-1185">Reference proteome</keyword>
<protein>
    <submittedName>
        <fullName evidence="2">Uncharacterized protein</fullName>
    </submittedName>
</protein>
<evidence type="ECO:0000313" key="2">
    <source>
        <dbReference type="EMBL" id="GJJ11851.1"/>
    </source>
</evidence>
<sequence>MHREIRNQAGLGGSQGQVDTGSGKKKLAAQVVVNVPEKWLRNLDQSKKVNTACSKASTATIGKSGCIAKTATHAQVVDFYASNDNYGSGGSDDDNGEYDIEISSKRNALITELENCNQCNANKDPESHIPCLVNKNGIHKKVSHEMIMAWVLAIMKNESGVTLNVPPKRDPFLEFHYFIPGAPVSSTMGLPTAPILRKCQDHQEVEQEMPQANIDCHVQSLPPVSTNYGNPPTWLTSLEEVKRPDEYNFEHFQSGLDHEGCLSITIDTLAELPEPFWGDLGLKFNIGEIAWLKKNLRKSMEKIESI</sequence>
<accession>A0AAV5AB34</accession>
<organism evidence="2 3">
    <name type="scientific">Clathrus columnatus</name>
    <dbReference type="NCBI Taxonomy" id="1419009"/>
    <lineage>
        <taxon>Eukaryota</taxon>
        <taxon>Fungi</taxon>
        <taxon>Dikarya</taxon>
        <taxon>Basidiomycota</taxon>
        <taxon>Agaricomycotina</taxon>
        <taxon>Agaricomycetes</taxon>
        <taxon>Phallomycetidae</taxon>
        <taxon>Phallales</taxon>
        <taxon>Clathraceae</taxon>
        <taxon>Clathrus</taxon>
    </lineage>
</organism>
<name>A0AAV5AB34_9AGAM</name>
<dbReference type="EMBL" id="BPWL01000007">
    <property type="protein sequence ID" value="GJJ11851.1"/>
    <property type="molecule type" value="Genomic_DNA"/>
</dbReference>
<dbReference type="Proteomes" id="UP001050691">
    <property type="component" value="Unassembled WGS sequence"/>
</dbReference>
<evidence type="ECO:0000313" key="3">
    <source>
        <dbReference type="Proteomes" id="UP001050691"/>
    </source>
</evidence>
<feature type="region of interest" description="Disordered" evidence="1">
    <location>
        <begin position="1"/>
        <end position="23"/>
    </location>
</feature>
<proteinExistence type="predicted"/>
<reference evidence="2" key="1">
    <citation type="submission" date="2021-10" db="EMBL/GenBank/DDBJ databases">
        <title>De novo Genome Assembly of Clathrus columnatus (Basidiomycota, Fungi) Using Illumina and Nanopore Sequence Data.</title>
        <authorList>
            <person name="Ogiso-Tanaka E."/>
            <person name="Itagaki H."/>
            <person name="Hosoya T."/>
            <person name="Hosaka K."/>
        </authorList>
    </citation>
    <scope>NUCLEOTIDE SEQUENCE</scope>
    <source>
        <strain evidence="2">MO-923</strain>
    </source>
</reference>
<evidence type="ECO:0000256" key="1">
    <source>
        <dbReference type="SAM" id="MobiDB-lite"/>
    </source>
</evidence>